<comment type="subcellular location">
    <subcellularLocation>
        <location evidence="1">Membrane</location>
        <topology evidence="1">Multi-pass membrane protein</topology>
    </subcellularLocation>
</comment>
<dbReference type="OMA" id="VACYWNI"/>
<reference evidence="15" key="2">
    <citation type="submission" date="2020-12" db="UniProtKB">
        <authorList>
            <consortium name="WormBaseParasite"/>
        </authorList>
    </citation>
    <scope>IDENTIFICATION</scope>
</reference>
<dbReference type="GO" id="GO:0016055">
    <property type="term" value="P:Wnt signaling pathway"/>
    <property type="evidence" value="ECO:0007669"/>
    <property type="project" value="UniProtKB-KW"/>
</dbReference>
<protein>
    <recommendedName>
        <fullName evidence="10">Protein-serine O-palmitoleoyltransferase porcupine</fullName>
        <ecNumber evidence="9">2.3.1.250</ecNumber>
    </recommendedName>
</protein>
<evidence type="ECO:0000313" key="14">
    <source>
        <dbReference type="Proteomes" id="UP000035682"/>
    </source>
</evidence>
<dbReference type="InterPro" id="IPR004299">
    <property type="entry name" value="MBOAT_fam"/>
</dbReference>
<keyword evidence="3" id="KW-0879">Wnt signaling pathway</keyword>
<evidence type="ECO:0000256" key="2">
    <source>
        <dbReference type="ARBA" id="ARBA00022679"/>
    </source>
</evidence>
<name>A0A090L3L9_STRRB</name>
<dbReference type="InterPro" id="IPR049941">
    <property type="entry name" value="LPLAT_7/PORCN-like"/>
</dbReference>
<evidence type="ECO:0000256" key="7">
    <source>
        <dbReference type="ARBA" id="ARBA00023315"/>
    </source>
</evidence>
<sequence>MSMKMISLTFEKNIKLTEVFGYIFSPGTLIFGPFITLRMYRLSFQTKFFSNLYIPILSLILSSLFLFLSHYIVTDVDILNHNSLFINYKTAASFRYSHYFVSYISLALASLSGIPIDQVTSWFSVEVPRSMMNVACYWNIPMHIFFHKYVFQKLKENGRFTAILLTFVFSAMLHGFNFQLTAVLISIGINASVESKLRNRLSVMLNSCCKSRECLEGCNHYYRRYHLRTLILHLMIIPMMVDTR</sequence>
<keyword evidence="6 12" id="KW-0472">Membrane</keyword>
<feature type="transmembrane region" description="Helical" evidence="12">
    <location>
        <begin position="52"/>
        <end position="73"/>
    </location>
</feature>
<evidence type="ECO:0000256" key="9">
    <source>
        <dbReference type="ARBA" id="ARBA00038867"/>
    </source>
</evidence>
<dbReference type="GeneID" id="36376672"/>
<dbReference type="RefSeq" id="XP_024503508.1">
    <property type="nucleotide sequence ID" value="XM_024649653.1"/>
</dbReference>
<evidence type="ECO:0000256" key="3">
    <source>
        <dbReference type="ARBA" id="ARBA00022687"/>
    </source>
</evidence>
<evidence type="ECO:0000256" key="5">
    <source>
        <dbReference type="ARBA" id="ARBA00022989"/>
    </source>
</evidence>
<dbReference type="OrthoDB" id="5968863at2759"/>
<gene>
    <name evidence="13 15 16" type="ORF">SRAE_1000256200</name>
</gene>
<feature type="transmembrane region" description="Helical" evidence="12">
    <location>
        <begin position="131"/>
        <end position="151"/>
    </location>
</feature>
<comment type="similarity">
    <text evidence="8">Belongs to the membrane-bound acyltransferase family. Porcupine subfamily.</text>
</comment>
<dbReference type="GO" id="GO:1990698">
    <property type="term" value="F:palmitoleoyltransferase activity"/>
    <property type="evidence" value="ECO:0007669"/>
    <property type="project" value="UniProtKB-EC"/>
</dbReference>
<keyword evidence="2 13" id="KW-0808">Transferase</keyword>
<reference evidence="13 14" key="1">
    <citation type="submission" date="2014-09" db="EMBL/GenBank/DDBJ databases">
        <authorList>
            <person name="Martin A.A."/>
        </authorList>
    </citation>
    <scope>NUCLEOTIDE SEQUENCE</scope>
    <source>
        <strain evidence="14">ED321</strain>
        <strain evidence="13">ED321 Heterogonic</strain>
    </source>
</reference>
<evidence type="ECO:0000313" key="15">
    <source>
        <dbReference type="WBParaSite" id="SRAE_1000256200.1"/>
    </source>
</evidence>
<evidence type="ECO:0000256" key="10">
    <source>
        <dbReference type="ARBA" id="ARBA00040371"/>
    </source>
</evidence>
<evidence type="ECO:0000256" key="8">
    <source>
        <dbReference type="ARBA" id="ARBA00038269"/>
    </source>
</evidence>
<keyword evidence="7" id="KW-0012">Acyltransferase</keyword>
<feature type="transmembrane region" description="Helical" evidence="12">
    <location>
        <begin position="20"/>
        <end position="40"/>
    </location>
</feature>
<dbReference type="WormBase" id="SRAE_1000256200">
    <property type="protein sequence ID" value="SRP06972"/>
    <property type="gene ID" value="WBGene00259177"/>
</dbReference>
<dbReference type="STRING" id="34506.A0A090L3L9"/>
<dbReference type="WBParaSite" id="SRAE_1000256200.1">
    <property type="protein sequence ID" value="SRAE_1000256200.1"/>
    <property type="gene ID" value="WBGene00259177"/>
</dbReference>
<dbReference type="GO" id="GO:0016020">
    <property type="term" value="C:membrane"/>
    <property type="evidence" value="ECO:0007669"/>
    <property type="project" value="UniProtKB-SubCell"/>
</dbReference>
<dbReference type="EMBL" id="LN609528">
    <property type="protein sequence ID" value="CEF64307.1"/>
    <property type="molecule type" value="Genomic_DNA"/>
</dbReference>
<keyword evidence="14" id="KW-1185">Reference proteome</keyword>
<accession>A0A090L3L9</accession>
<organism evidence="13">
    <name type="scientific">Strongyloides ratti</name>
    <name type="common">Parasitic roundworm</name>
    <dbReference type="NCBI Taxonomy" id="34506"/>
    <lineage>
        <taxon>Eukaryota</taxon>
        <taxon>Metazoa</taxon>
        <taxon>Ecdysozoa</taxon>
        <taxon>Nematoda</taxon>
        <taxon>Chromadorea</taxon>
        <taxon>Rhabditida</taxon>
        <taxon>Tylenchina</taxon>
        <taxon>Panagrolaimomorpha</taxon>
        <taxon>Strongyloidoidea</taxon>
        <taxon>Strongyloididae</taxon>
        <taxon>Strongyloides</taxon>
    </lineage>
</organism>
<evidence type="ECO:0000313" key="16">
    <source>
        <dbReference type="WormBase" id="SRAE_1000256200"/>
    </source>
</evidence>
<dbReference type="GO" id="GO:0030258">
    <property type="term" value="P:lipid modification"/>
    <property type="evidence" value="ECO:0007669"/>
    <property type="project" value="TreeGrafter"/>
</dbReference>
<dbReference type="GO" id="GO:0061355">
    <property type="term" value="P:Wnt protein secretion"/>
    <property type="evidence" value="ECO:0007669"/>
    <property type="project" value="TreeGrafter"/>
</dbReference>
<evidence type="ECO:0000256" key="12">
    <source>
        <dbReference type="SAM" id="Phobius"/>
    </source>
</evidence>
<evidence type="ECO:0000256" key="11">
    <source>
        <dbReference type="ARBA" id="ARBA00047978"/>
    </source>
</evidence>
<evidence type="ECO:0000313" key="13">
    <source>
        <dbReference type="EMBL" id="CEF64307.1"/>
    </source>
</evidence>
<evidence type="ECO:0000256" key="6">
    <source>
        <dbReference type="ARBA" id="ARBA00023136"/>
    </source>
</evidence>
<dbReference type="GO" id="GO:0005783">
    <property type="term" value="C:endoplasmic reticulum"/>
    <property type="evidence" value="ECO:0007669"/>
    <property type="project" value="TreeGrafter"/>
</dbReference>
<dbReference type="GO" id="GO:0017147">
    <property type="term" value="F:Wnt-protein binding"/>
    <property type="evidence" value="ECO:0007669"/>
    <property type="project" value="TreeGrafter"/>
</dbReference>
<keyword evidence="5 12" id="KW-1133">Transmembrane helix</keyword>
<comment type="catalytic activity">
    <reaction evidence="11">
        <text>[Wnt protein]-L-serine + (9Z)-hexadecenoyl-CoA = [Wnt protein]-O-(9Z)-hexadecenoyl-L-serine + CoA</text>
        <dbReference type="Rhea" id="RHEA:45336"/>
        <dbReference type="Rhea" id="RHEA-COMP:11170"/>
        <dbReference type="Rhea" id="RHEA-COMP:11171"/>
        <dbReference type="ChEBI" id="CHEBI:29999"/>
        <dbReference type="ChEBI" id="CHEBI:57287"/>
        <dbReference type="ChEBI" id="CHEBI:61540"/>
        <dbReference type="ChEBI" id="CHEBI:85189"/>
        <dbReference type="EC" id="2.3.1.250"/>
    </reaction>
</comment>
<dbReference type="AlphaFoldDB" id="A0A090L3L9"/>
<dbReference type="PANTHER" id="PTHR13906">
    <property type="entry name" value="PORCUPINE"/>
    <property type="match status" value="1"/>
</dbReference>
<dbReference type="EC" id="2.3.1.250" evidence="9"/>
<dbReference type="PANTHER" id="PTHR13906:SF12">
    <property type="entry name" value="PROTEIN-SERINE O-PALMITOLEOYLTRANSFERASE PORCUPINE"/>
    <property type="match status" value="1"/>
</dbReference>
<evidence type="ECO:0000256" key="4">
    <source>
        <dbReference type="ARBA" id="ARBA00022692"/>
    </source>
</evidence>
<dbReference type="Proteomes" id="UP000035682">
    <property type="component" value="Unplaced"/>
</dbReference>
<evidence type="ECO:0000256" key="1">
    <source>
        <dbReference type="ARBA" id="ARBA00004141"/>
    </source>
</evidence>
<proteinExistence type="inferred from homology"/>
<feature type="transmembrane region" description="Helical" evidence="12">
    <location>
        <begin position="163"/>
        <end position="189"/>
    </location>
</feature>
<dbReference type="Pfam" id="PF03062">
    <property type="entry name" value="MBOAT"/>
    <property type="match status" value="1"/>
</dbReference>
<keyword evidence="4 12" id="KW-0812">Transmembrane</keyword>
<dbReference type="CTD" id="36376672"/>